<feature type="compositionally biased region" description="Low complexity" evidence="2">
    <location>
        <begin position="78"/>
        <end position="117"/>
    </location>
</feature>
<accession>A0AAD8SZ21</accession>
<keyword evidence="1" id="KW-0479">Metal-binding</keyword>
<evidence type="ECO:0000313" key="5">
    <source>
        <dbReference type="Proteomes" id="UP001231189"/>
    </source>
</evidence>
<dbReference type="Gene3D" id="4.10.60.10">
    <property type="entry name" value="Zinc finger, CCHC-type"/>
    <property type="match status" value="1"/>
</dbReference>
<keyword evidence="5" id="KW-1185">Reference proteome</keyword>
<dbReference type="GO" id="GO:0003676">
    <property type="term" value="F:nucleic acid binding"/>
    <property type="evidence" value="ECO:0007669"/>
    <property type="project" value="InterPro"/>
</dbReference>
<sequence length="275" mass="29618">MHDEMQTVLVNIPFADLEALVDSAIQMEGKLHQANENRKRRMMNQSGPHHTRSNNSSGGFTPRNNRPPAQTYRPNYANNNGGPPKPGGNTNNNNHNSNNNNGNNTNTNTGPRTGSNTIPVTPKDKSTVNCYECGVVGHYSNECPKKLAKIAANTAAQQRRFAVPSPSSLDHAIGQASRAQTRQKRARHAVSAPRRRPGRARARHRTAASALPYLSISASRTLTPPATHQTSSLACGGPVDVAMIKVLPPRYCTHLIIACTPPSTIRCAVALNSSA</sequence>
<feature type="compositionally biased region" description="Basic residues" evidence="2">
    <location>
        <begin position="181"/>
        <end position="206"/>
    </location>
</feature>
<comment type="caution">
    <text evidence="4">The sequence shown here is derived from an EMBL/GenBank/DDBJ whole genome shotgun (WGS) entry which is preliminary data.</text>
</comment>
<dbReference type="SUPFAM" id="SSF57756">
    <property type="entry name" value="Retrovirus zinc finger-like domains"/>
    <property type="match status" value="1"/>
</dbReference>
<dbReference type="InterPro" id="IPR036875">
    <property type="entry name" value="Znf_CCHC_sf"/>
</dbReference>
<proteinExistence type="predicted"/>
<keyword evidence="1" id="KW-0863">Zinc-finger</keyword>
<feature type="domain" description="CCHC-type" evidence="3">
    <location>
        <begin position="130"/>
        <end position="145"/>
    </location>
</feature>
<evidence type="ECO:0000256" key="2">
    <source>
        <dbReference type="SAM" id="MobiDB-lite"/>
    </source>
</evidence>
<dbReference type="PROSITE" id="PS50158">
    <property type="entry name" value="ZF_CCHC"/>
    <property type="match status" value="1"/>
</dbReference>
<dbReference type="Proteomes" id="UP001231189">
    <property type="component" value="Unassembled WGS sequence"/>
</dbReference>
<keyword evidence="1" id="KW-0862">Zinc</keyword>
<name>A0AAD8SZ21_LOLMU</name>
<dbReference type="GO" id="GO:0008270">
    <property type="term" value="F:zinc ion binding"/>
    <property type="evidence" value="ECO:0007669"/>
    <property type="project" value="UniProtKB-KW"/>
</dbReference>
<evidence type="ECO:0000313" key="4">
    <source>
        <dbReference type="EMBL" id="KAK1666255.1"/>
    </source>
</evidence>
<reference evidence="4" key="1">
    <citation type="submission" date="2023-07" db="EMBL/GenBank/DDBJ databases">
        <title>A chromosome-level genome assembly of Lolium multiflorum.</title>
        <authorList>
            <person name="Chen Y."/>
            <person name="Copetti D."/>
            <person name="Kolliker R."/>
            <person name="Studer B."/>
        </authorList>
    </citation>
    <scope>NUCLEOTIDE SEQUENCE</scope>
    <source>
        <strain evidence="4">02402/16</strain>
        <tissue evidence="4">Leaf</tissue>
    </source>
</reference>
<evidence type="ECO:0000256" key="1">
    <source>
        <dbReference type="PROSITE-ProRule" id="PRU00047"/>
    </source>
</evidence>
<dbReference type="InterPro" id="IPR001878">
    <property type="entry name" value="Znf_CCHC"/>
</dbReference>
<feature type="compositionally biased region" description="Polar residues" evidence="2">
    <location>
        <begin position="43"/>
        <end position="77"/>
    </location>
</feature>
<gene>
    <name evidence="4" type="ORF">QYE76_054414</name>
</gene>
<dbReference type="Pfam" id="PF00098">
    <property type="entry name" value="zf-CCHC"/>
    <property type="match status" value="1"/>
</dbReference>
<organism evidence="4 5">
    <name type="scientific">Lolium multiflorum</name>
    <name type="common">Italian ryegrass</name>
    <name type="synonym">Lolium perenne subsp. multiflorum</name>
    <dbReference type="NCBI Taxonomy" id="4521"/>
    <lineage>
        <taxon>Eukaryota</taxon>
        <taxon>Viridiplantae</taxon>
        <taxon>Streptophyta</taxon>
        <taxon>Embryophyta</taxon>
        <taxon>Tracheophyta</taxon>
        <taxon>Spermatophyta</taxon>
        <taxon>Magnoliopsida</taxon>
        <taxon>Liliopsida</taxon>
        <taxon>Poales</taxon>
        <taxon>Poaceae</taxon>
        <taxon>BOP clade</taxon>
        <taxon>Pooideae</taxon>
        <taxon>Poodae</taxon>
        <taxon>Poeae</taxon>
        <taxon>Poeae Chloroplast Group 2 (Poeae type)</taxon>
        <taxon>Loliodinae</taxon>
        <taxon>Loliinae</taxon>
        <taxon>Lolium</taxon>
    </lineage>
</organism>
<dbReference type="SMART" id="SM00343">
    <property type="entry name" value="ZnF_C2HC"/>
    <property type="match status" value="1"/>
</dbReference>
<protein>
    <recommendedName>
        <fullName evidence="3">CCHC-type domain-containing protein</fullName>
    </recommendedName>
</protein>
<feature type="region of interest" description="Disordered" evidence="2">
    <location>
        <begin position="33"/>
        <end position="126"/>
    </location>
</feature>
<evidence type="ECO:0000259" key="3">
    <source>
        <dbReference type="PROSITE" id="PS50158"/>
    </source>
</evidence>
<dbReference type="AlphaFoldDB" id="A0AAD8SZ21"/>
<feature type="region of interest" description="Disordered" evidence="2">
    <location>
        <begin position="175"/>
        <end position="206"/>
    </location>
</feature>
<dbReference type="EMBL" id="JAUUTY010000003">
    <property type="protein sequence ID" value="KAK1666255.1"/>
    <property type="molecule type" value="Genomic_DNA"/>
</dbReference>